<dbReference type="CDD" id="cd04301">
    <property type="entry name" value="NAT_SF"/>
    <property type="match status" value="1"/>
</dbReference>
<dbReference type="GO" id="GO:0008080">
    <property type="term" value="F:N-acetyltransferase activity"/>
    <property type="evidence" value="ECO:0007669"/>
    <property type="project" value="TreeGrafter"/>
</dbReference>
<keyword evidence="3" id="KW-1185">Reference proteome</keyword>
<dbReference type="PANTHER" id="PTHR20905">
    <property type="entry name" value="N-ACETYLTRANSFERASE-RELATED"/>
    <property type="match status" value="1"/>
</dbReference>
<proteinExistence type="predicted"/>
<dbReference type="AlphaFoldDB" id="A0A8K0CX75"/>
<dbReference type="SUPFAM" id="SSF55729">
    <property type="entry name" value="Acyl-CoA N-acyltransferases (Nat)"/>
    <property type="match status" value="1"/>
</dbReference>
<dbReference type="OrthoDB" id="8191594at2759"/>
<reference evidence="2" key="1">
    <citation type="submission" date="2019-08" db="EMBL/GenBank/DDBJ databases">
        <title>The genome of the North American firefly Photinus pyralis.</title>
        <authorList>
            <consortium name="Photinus pyralis genome working group"/>
            <person name="Fallon T.R."/>
            <person name="Sander Lower S.E."/>
            <person name="Weng J.-K."/>
        </authorList>
    </citation>
    <scope>NUCLEOTIDE SEQUENCE</scope>
    <source>
        <strain evidence="2">TRF0915ILg1</strain>
        <tissue evidence="2">Whole body</tissue>
    </source>
</reference>
<organism evidence="2 3">
    <name type="scientific">Ignelater luminosus</name>
    <name type="common">Cucubano</name>
    <name type="synonym">Pyrophorus luminosus</name>
    <dbReference type="NCBI Taxonomy" id="2038154"/>
    <lineage>
        <taxon>Eukaryota</taxon>
        <taxon>Metazoa</taxon>
        <taxon>Ecdysozoa</taxon>
        <taxon>Arthropoda</taxon>
        <taxon>Hexapoda</taxon>
        <taxon>Insecta</taxon>
        <taxon>Pterygota</taxon>
        <taxon>Neoptera</taxon>
        <taxon>Endopterygota</taxon>
        <taxon>Coleoptera</taxon>
        <taxon>Polyphaga</taxon>
        <taxon>Elateriformia</taxon>
        <taxon>Elateroidea</taxon>
        <taxon>Elateridae</taxon>
        <taxon>Agrypninae</taxon>
        <taxon>Pyrophorini</taxon>
        <taxon>Ignelater</taxon>
    </lineage>
</organism>
<gene>
    <name evidence="2" type="ORF">ILUMI_10783</name>
</gene>
<evidence type="ECO:0000259" key="1">
    <source>
        <dbReference type="Pfam" id="PF00583"/>
    </source>
</evidence>
<evidence type="ECO:0000313" key="3">
    <source>
        <dbReference type="Proteomes" id="UP000801492"/>
    </source>
</evidence>
<dbReference type="Pfam" id="PF00583">
    <property type="entry name" value="Acetyltransf_1"/>
    <property type="match status" value="1"/>
</dbReference>
<evidence type="ECO:0000313" key="2">
    <source>
        <dbReference type="EMBL" id="KAF2895388.1"/>
    </source>
</evidence>
<dbReference type="Gene3D" id="3.40.630.30">
    <property type="match status" value="1"/>
</dbReference>
<dbReference type="EMBL" id="VTPC01005971">
    <property type="protein sequence ID" value="KAF2895388.1"/>
    <property type="molecule type" value="Genomic_DNA"/>
</dbReference>
<accession>A0A8K0CX75</accession>
<dbReference type="InterPro" id="IPR000182">
    <property type="entry name" value="GNAT_dom"/>
</dbReference>
<dbReference type="InterPro" id="IPR016181">
    <property type="entry name" value="Acyl_CoA_acyltransferase"/>
</dbReference>
<comment type="caution">
    <text evidence="2">The sequence shown here is derived from an EMBL/GenBank/DDBJ whole genome shotgun (WGS) entry which is preliminary data.</text>
</comment>
<dbReference type="PANTHER" id="PTHR20905:SF28">
    <property type="entry name" value="GH28833P-RELATED"/>
    <property type="match status" value="1"/>
</dbReference>
<sequence length="247" mass="27436">MSAKLWDTSKDGSIEYRSLTNDQLEGGMNVMRNSFFIDEKVCIGVELSKHPGAATELEELCLRAARDGVSLIAIEKDTGKVVGVSFNKLQVKTDGQEAYFKQYAENCKYASSKALVQFMNDADAVVDIFELSNAKCLLELMFLAVLPDYRNRGIGRRLCELTFQLGRELMSGKNVKTSLDDKPLPLEPVPTVASAIFTATISQELGRKLGFVRAVEISYEKFMFEGKSFASRIGPDTPNTTVEYKLL</sequence>
<protein>
    <recommendedName>
        <fullName evidence="1">N-acetyltransferase domain-containing protein</fullName>
    </recommendedName>
</protein>
<dbReference type="Proteomes" id="UP000801492">
    <property type="component" value="Unassembled WGS sequence"/>
</dbReference>
<feature type="domain" description="N-acetyltransferase" evidence="1">
    <location>
        <begin position="135"/>
        <end position="169"/>
    </location>
</feature>
<name>A0A8K0CX75_IGNLU</name>